<feature type="transmembrane region" description="Helical" evidence="5">
    <location>
        <begin position="165"/>
        <end position="192"/>
    </location>
</feature>
<evidence type="ECO:0000256" key="5">
    <source>
        <dbReference type="SAM" id="Phobius"/>
    </source>
</evidence>
<dbReference type="AlphaFoldDB" id="B8GE11"/>
<sequence length="225" mass="25734">MEKKHVLTLLYILIFPALILLLSGDITWSAGWIFCIWFIILCYSTILYLLRKDPALLEERYKQPGAGNQKRWDRFVVYGLLVGFILWIVVMPLDAERFGWSPPLPLPLTVLGGVSLIGSFFLFFRSYTDNTFLSPLVRIQGDRKQQVVSTGVYGFVRHPMYLGGILMFLGAPLFLGSVFGVLIGLALTVLLMGRILGEEAMLTQDLAGYREYMQMVRYRLLPRLW</sequence>
<dbReference type="HOGENOM" id="CLU_065200_1_2_2"/>
<evidence type="ECO:0000256" key="1">
    <source>
        <dbReference type="ARBA" id="ARBA00004127"/>
    </source>
</evidence>
<keyword evidence="6" id="KW-0489">Methyltransferase</keyword>
<dbReference type="Proteomes" id="UP000002457">
    <property type="component" value="Chromosome"/>
</dbReference>
<name>B8GE11_METPE</name>
<feature type="transmembrane region" description="Helical" evidence="5">
    <location>
        <begin position="75"/>
        <end position="93"/>
    </location>
</feature>
<feature type="transmembrane region" description="Helical" evidence="5">
    <location>
        <begin position="105"/>
        <end position="124"/>
    </location>
</feature>
<evidence type="ECO:0000256" key="3">
    <source>
        <dbReference type="ARBA" id="ARBA00022989"/>
    </source>
</evidence>
<keyword evidence="7" id="KW-1185">Reference proteome</keyword>
<evidence type="ECO:0000313" key="6">
    <source>
        <dbReference type="EMBL" id="ACL17512.1"/>
    </source>
</evidence>
<proteinExistence type="predicted"/>
<dbReference type="RefSeq" id="WP_012618831.1">
    <property type="nucleotide sequence ID" value="NC_011832.1"/>
</dbReference>
<evidence type="ECO:0000256" key="4">
    <source>
        <dbReference type="ARBA" id="ARBA00023136"/>
    </source>
</evidence>
<accession>B8GE11</accession>
<keyword evidence="6" id="KW-0808">Transferase</keyword>
<dbReference type="GeneID" id="7270305"/>
<dbReference type="Pfam" id="PF04191">
    <property type="entry name" value="PEMT"/>
    <property type="match status" value="1"/>
</dbReference>
<organism evidence="6 7">
    <name type="scientific">Methanosphaerula palustris (strain ATCC BAA-1556 / DSM 19958 / E1-9c)</name>
    <dbReference type="NCBI Taxonomy" id="521011"/>
    <lineage>
        <taxon>Archaea</taxon>
        <taxon>Methanobacteriati</taxon>
        <taxon>Methanobacteriota</taxon>
        <taxon>Stenosarchaea group</taxon>
        <taxon>Methanomicrobia</taxon>
        <taxon>Methanomicrobiales</taxon>
        <taxon>Methanoregulaceae</taxon>
        <taxon>Methanosphaerula</taxon>
    </lineage>
</organism>
<dbReference type="STRING" id="521011.Mpal_2219"/>
<reference evidence="6 7" key="1">
    <citation type="journal article" date="2015" name="Genome Announc.">
        <title>Complete Genome Sequence of Methanosphaerula palustris E1-9CT, a Hydrogenotrophic Methanogen Isolated from a Minerotrophic Fen Peatland.</title>
        <authorList>
            <person name="Cadillo-Quiroz H."/>
            <person name="Browne P."/>
            <person name="Kyrpides N."/>
            <person name="Woyke T."/>
            <person name="Goodwin L."/>
            <person name="Detter C."/>
            <person name="Yavitt J.B."/>
            <person name="Zinder S.H."/>
        </authorList>
    </citation>
    <scope>NUCLEOTIDE SEQUENCE [LARGE SCALE GENOMIC DNA]</scope>
    <source>
        <strain evidence="7">ATCC BAA-1556 / DSM 19958 / E1-9c</strain>
    </source>
</reference>
<dbReference type="PANTHER" id="PTHR43847:SF1">
    <property type="entry name" value="BLL3993 PROTEIN"/>
    <property type="match status" value="1"/>
</dbReference>
<evidence type="ECO:0000256" key="2">
    <source>
        <dbReference type="ARBA" id="ARBA00022692"/>
    </source>
</evidence>
<dbReference type="Gene3D" id="1.20.120.1630">
    <property type="match status" value="1"/>
</dbReference>
<protein>
    <submittedName>
        <fullName evidence="6">Isoprenylcysteine carboxyl methyltransferase</fullName>
    </submittedName>
</protein>
<dbReference type="InterPro" id="IPR052527">
    <property type="entry name" value="Metal_cation-efflux_comp"/>
</dbReference>
<feature type="transmembrane region" description="Helical" evidence="5">
    <location>
        <begin position="7"/>
        <end position="24"/>
    </location>
</feature>
<dbReference type="PANTHER" id="PTHR43847">
    <property type="entry name" value="BLL3993 PROTEIN"/>
    <property type="match status" value="1"/>
</dbReference>
<dbReference type="eggNOG" id="arCOG03580">
    <property type="taxonomic scope" value="Archaea"/>
</dbReference>
<comment type="subcellular location">
    <subcellularLocation>
        <location evidence="1">Endomembrane system</location>
        <topology evidence="1">Multi-pass membrane protein</topology>
    </subcellularLocation>
</comment>
<dbReference type="KEGG" id="mpl:Mpal_2219"/>
<dbReference type="GO" id="GO:0008168">
    <property type="term" value="F:methyltransferase activity"/>
    <property type="evidence" value="ECO:0007669"/>
    <property type="project" value="UniProtKB-KW"/>
</dbReference>
<evidence type="ECO:0000313" key="7">
    <source>
        <dbReference type="Proteomes" id="UP000002457"/>
    </source>
</evidence>
<dbReference type="GO" id="GO:0032259">
    <property type="term" value="P:methylation"/>
    <property type="evidence" value="ECO:0007669"/>
    <property type="project" value="UniProtKB-KW"/>
</dbReference>
<feature type="transmembrane region" description="Helical" evidence="5">
    <location>
        <begin position="30"/>
        <end position="50"/>
    </location>
</feature>
<keyword evidence="3 5" id="KW-1133">Transmembrane helix</keyword>
<dbReference type="InterPro" id="IPR007318">
    <property type="entry name" value="Phopholipid_MeTrfase"/>
</dbReference>
<dbReference type="GO" id="GO:0012505">
    <property type="term" value="C:endomembrane system"/>
    <property type="evidence" value="ECO:0007669"/>
    <property type="project" value="UniProtKB-SubCell"/>
</dbReference>
<dbReference type="EMBL" id="CP001338">
    <property type="protein sequence ID" value="ACL17512.1"/>
    <property type="molecule type" value="Genomic_DNA"/>
</dbReference>
<gene>
    <name evidence="6" type="ordered locus">Mpal_2219</name>
</gene>
<dbReference type="OrthoDB" id="148346at2157"/>
<keyword evidence="2 5" id="KW-0812">Transmembrane</keyword>
<keyword evidence="4 5" id="KW-0472">Membrane</keyword>